<gene>
    <name evidence="2" type="ORF">ACFP81_13625</name>
</gene>
<organism evidence="2 3">
    <name type="scientific">Deinococcus lacus</name>
    <dbReference type="NCBI Taxonomy" id="392561"/>
    <lineage>
        <taxon>Bacteria</taxon>
        <taxon>Thermotogati</taxon>
        <taxon>Deinococcota</taxon>
        <taxon>Deinococci</taxon>
        <taxon>Deinococcales</taxon>
        <taxon>Deinococcaceae</taxon>
        <taxon>Deinococcus</taxon>
    </lineage>
</organism>
<keyword evidence="3" id="KW-1185">Reference proteome</keyword>
<feature type="region of interest" description="Disordered" evidence="1">
    <location>
        <begin position="427"/>
        <end position="446"/>
    </location>
</feature>
<evidence type="ECO:0000313" key="3">
    <source>
        <dbReference type="Proteomes" id="UP001596297"/>
    </source>
</evidence>
<evidence type="ECO:0000313" key="2">
    <source>
        <dbReference type="EMBL" id="MFC6592937.1"/>
    </source>
</evidence>
<dbReference type="SUPFAM" id="SSF52540">
    <property type="entry name" value="P-loop containing nucleoside triphosphate hydrolases"/>
    <property type="match status" value="1"/>
</dbReference>
<protein>
    <recommendedName>
        <fullName evidence="4">ATPase dynein-related AAA domain-containing protein</fullName>
    </recommendedName>
</protein>
<comment type="caution">
    <text evidence="2">The sequence shown here is derived from an EMBL/GenBank/DDBJ whole genome shotgun (WGS) entry which is preliminary data.</text>
</comment>
<sequence>MEYVAHQLGLVFMKINGPSLGHAVRSLDPAQAPDATSRQELEKLTLALEMGNNVMLYVDDIQHTSPEFLQKFISLTDGTRRIEGVWEGKTRTYDLRGKKFAVVMAGNPYTESGEVFKVPDMLANRADIYNLGDVLGGREDDFLLSYLENALTSNPVLAPLATRDMGDLYTLIDRALGKDVSTATLSHSYSAAELNEIVAVLERLTKLRTVLARVNAQYIASAAQAEAYRTEPPFKLQGSYRNMNKLAEKVSPVMNDAELEGLLTDHYTGEAQMLTGGAEENLLKLAELRGTLTPEQAERWEKIKADFRRSKAMGGDDADTGGRMVAQLADIASGLQALGQVAPARAAAAPTLTPEPLAEALAQSLGPVLAQIAAGVQGRPAGPETEALRAAIAPLLAGIAASGQRQDELNAAVQNLVGLLHSQQQAGLTTSGHSSQRSDPASPEGYSLLTLGRTLKAETGPIPLTAKQQQRASRQQSCRWDWLLEAPAI</sequence>
<dbReference type="EMBL" id="JBHSWD010000003">
    <property type="protein sequence ID" value="MFC6592937.1"/>
    <property type="molecule type" value="Genomic_DNA"/>
</dbReference>
<dbReference type="Proteomes" id="UP001596297">
    <property type="component" value="Unassembled WGS sequence"/>
</dbReference>
<evidence type="ECO:0000256" key="1">
    <source>
        <dbReference type="SAM" id="MobiDB-lite"/>
    </source>
</evidence>
<proteinExistence type="predicted"/>
<evidence type="ECO:0008006" key="4">
    <source>
        <dbReference type="Google" id="ProtNLM"/>
    </source>
</evidence>
<name>A0ABW1YIB1_9DEIO</name>
<dbReference type="InterPro" id="IPR027417">
    <property type="entry name" value="P-loop_NTPase"/>
</dbReference>
<dbReference type="RefSeq" id="WP_380084051.1">
    <property type="nucleotide sequence ID" value="NZ_JBHSWD010000003.1"/>
</dbReference>
<accession>A0ABW1YIB1</accession>
<feature type="compositionally biased region" description="Polar residues" evidence="1">
    <location>
        <begin position="427"/>
        <end position="439"/>
    </location>
</feature>
<reference evidence="3" key="1">
    <citation type="journal article" date="2019" name="Int. J. Syst. Evol. Microbiol.">
        <title>The Global Catalogue of Microorganisms (GCM) 10K type strain sequencing project: providing services to taxonomists for standard genome sequencing and annotation.</title>
        <authorList>
            <consortium name="The Broad Institute Genomics Platform"/>
            <consortium name="The Broad Institute Genome Sequencing Center for Infectious Disease"/>
            <person name="Wu L."/>
            <person name="Ma J."/>
        </authorList>
    </citation>
    <scope>NUCLEOTIDE SEQUENCE [LARGE SCALE GENOMIC DNA]</scope>
    <source>
        <strain evidence="3">CGMCC 1.15772</strain>
    </source>
</reference>